<reference evidence="1 2" key="1">
    <citation type="submission" date="2024-01" db="EMBL/GenBank/DDBJ databases">
        <title>The complete chloroplast genome sequence of Lithospermum erythrorhizon: insights into the phylogenetic relationship among Boraginaceae species and the maternal lineages of purple gromwells.</title>
        <authorList>
            <person name="Okada T."/>
            <person name="Watanabe K."/>
        </authorList>
    </citation>
    <scope>NUCLEOTIDE SEQUENCE [LARGE SCALE GENOMIC DNA]</scope>
</reference>
<keyword evidence="2" id="KW-1185">Reference proteome</keyword>
<protein>
    <submittedName>
        <fullName evidence="1">Uncharacterized protein</fullName>
    </submittedName>
</protein>
<sequence length="144" mass="16433">MIIKDNEENARWRFIYNRRIDAEEMMFEVTNKNVDIMDILEDAYVMTTVETTGQTIGLFQTKLVRRVIFNYNDDDSNNGKFHKGEEGNVVVIEKTNIIEIIIPSVDVTTGKENTVADRSDILNDVNPRVGNVMSLDETTPSAED</sequence>
<evidence type="ECO:0000313" key="2">
    <source>
        <dbReference type="Proteomes" id="UP001454036"/>
    </source>
</evidence>
<organism evidence="1 2">
    <name type="scientific">Lithospermum erythrorhizon</name>
    <name type="common">Purple gromwell</name>
    <name type="synonym">Lithospermum officinale var. erythrorhizon</name>
    <dbReference type="NCBI Taxonomy" id="34254"/>
    <lineage>
        <taxon>Eukaryota</taxon>
        <taxon>Viridiplantae</taxon>
        <taxon>Streptophyta</taxon>
        <taxon>Embryophyta</taxon>
        <taxon>Tracheophyta</taxon>
        <taxon>Spermatophyta</taxon>
        <taxon>Magnoliopsida</taxon>
        <taxon>eudicotyledons</taxon>
        <taxon>Gunneridae</taxon>
        <taxon>Pentapetalae</taxon>
        <taxon>asterids</taxon>
        <taxon>lamiids</taxon>
        <taxon>Boraginales</taxon>
        <taxon>Boraginaceae</taxon>
        <taxon>Boraginoideae</taxon>
        <taxon>Lithospermeae</taxon>
        <taxon>Lithospermum</taxon>
    </lineage>
</organism>
<evidence type="ECO:0000313" key="1">
    <source>
        <dbReference type="EMBL" id="GAA0164397.1"/>
    </source>
</evidence>
<proteinExistence type="predicted"/>
<dbReference type="AlphaFoldDB" id="A0AAV3QQP2"/>
<name>A0AAV3QQP2_LITER</name>
<dbReference type="Proteomes" id="UP001454036">
    <property type="component" value="Unassembled WGS sequence"/>
</dbReference>
<dbReference type="EMBL" id="BAABME010005031">
    <property type="protein sequence ID" value="GAA0164397.1"/>
    <property type="molecule type" value="Genomic_DNA"/>
</dbReference>
<comment type="caution">
    <text evidence="1">The sequence shown here is derived from an EMBL/GenBank/DDBJ whole genome shotgun (WGS) entry which is preliminary data.</text>
</comment>
<accession>A0AAV3QQP2</accession>
<gene>
    <name evidence="1" type="ORF">LIER_20048</name>
</gene>